<name>A0ABV1V2R0_9ACTN</name>
<comment type="caution">
    <text evidence="2">The sequence shown here is derived from an EMBL/GenBank/DDBJ whole genome shotgun (WGS) entry which is preliminary data.</text>
</comment>
<dbReference type="RefSeq" id="WP_351978422.1">
    <property type="nucleotide sequence ID" value="NZ_JBEPBX010000035.1"/>
</dbReference>
<dbReference type="Pfam" id="PF13822">
    <property type="entry name" value="ACC_epsilon"/>
    <property type="match status" value="1"/>
</dbReference>
<evidence type="ECO:0000313" key="3">
    <source>
        <dbReference type="Proteomes" id="UP001445472"/>
    </source>
</evidence>
<dbReference type="InterPro" id="IPR032716">
    <property type="entry name" value="ACC_epsilon"/>
</dbReference>
<sequence length="74" mass="7488">MSAPALEGPLGPSLFKVISGCPTPEELAAVTALLSALSTTPATSAAGDPETDEPAPAAWGRPEAFPPASWMARR</sequence>
<reference evidence="2 3" key="1">
    <citation type="submission" date="2024-06" db="EMBL/GenBank/DDBJ databases">
        <title>The Natural Products Discovery Center: Release of the First 8490 Sequenced Strains for Exploring Actinobacteria Biosynthetic Diversity.</title>
        <authorList>
            <person name="Kalkreuter E."/>
            <person name="Kautsar S.A."/>
            <person name="Yang D."/>
            <person name="Bader C.D."/>
            <person name="Teijaro C.N."/>
            <person name="Fluegel L."/>
            <person name="Davis C.M."/>
            <person name="Simpson J.R."/>
            <person name="Lauterbach L."/>
            <person name="Steele A.D."/>
            <person name="Gui C."/>
            <person name="Meng S."/>
            <person name="Li G."/>
            <person name="Viehrig K."/>
            <person name="Ye F."/>
            <person name="Su P."/>
            <person name="Kiefer A.F."/>
            <person name="Nichols A."/>
            <person name="Cepeda A.J."/>
            <person name="Yan W."/>
            <person name="Fan B."/>
            <person name="Jiang Y."/>
            <person name="Adhikari A."/>
            <person name="Zheng C.-J."/>
            <person name="Schuster L."/>
            <person name="Cowan T.M."/>
            <person name="Smanski M.J."/>
            <person name="Chevrette M.G."/>
            <person name="De Carvalho L.P.S."/>
            <person name="Shen B."/>
        </authorList>
    </citation>
    <scope>NUCLEOTIDE SEQUENCE [LARGE SCALE GENOMIC DNA]</scope>
    <source>
        <strain evidence="2 3">NPDC000837</strain>
    </source>
</reference>
<keyword evidence="3" id="KW-1185">Reference proteome</keyword>
<proteinExistence type="predicted"/>
<dbReference type="Proteomes" id="UP001445472">
    <property type="component" value="Unassembled WGS sequence"/>
</dbReference>
<feature type="region of interest" description="Disordered" evidence="1">
    <location>
        <begin position="40"/>
        <end position="74"/>
    </location>
</feature>
<evidence type="ECO:0000256" key="1">
    <source>
        <dbReference type="SAM" id="MobiDB-lite"/>
    </source>
</evidence>
<accession>A0ABV1V2R0</accession>
<dbReference type="EMBL" id="JBEPBX010000035">
    <property type="protein sequence ID" value="MER6617314.1"/>
    <property type="molecule type" value="Genomic_DNA"/>
</dbReference>
<protein>
    <submittedName>
        <fullName evidence="2">Acyl-CoA carboxylase subunit epsilon</fullName>
    </submittedName>
</protein>
<gene>
    <name evidence="2" type="ORF">ABT276_28990</name>
</gene>
<evidence type="ECO:0000313" key="2">
    <source>
        <dbReference type="EMBL" id="MER6617314.1"/>
    </source>
</evidence>
<organism evidence="2 3">
    <name type="scientific">Streptomyces xantholiticus</name>
    <dbReference type="NCBI Taxonomy" id="68285"/>
    <lineage>
        <taxon>Bacteria</taxon>
        <taxon>Bacillati</taxon>
        <taxon>Actinomycetota</taxon>
        <taxon>Actinomycetes</taxon>
        <taxon>Kitasatosporales</taxon>
        <taxon>Streptomycetaceae</taxon>
        <taxon>Streptomyces</taxon>
    </lineage>
</organism>